<dbReference type="EMBL" id="AAXW01000015">
    <property type="protein sequence ID" value="EAZ91303.1"/>
    <property type="molecule type" value="Genomic_DNA"/>
</dbReference>
<evidence type="ECO:0000256" key="1">
    <source>
        <dbReference type="SAM" id="Phobius"/>
    </source>
</evidence>
<dbReference type="AlphaFoldDB" id="A3IQM8"/>
<feature type="transmembrane region" description="Helical" evidence="1">
    <location>
        <begin position="506"/>
        <end position="526"/>
    </location>
</feature>
<sequence length="603" mass="69434">MLIPLVSFLLGLALFGFAFLSYTNHPSLKTFPSIYKLTNKPLLIGGISCIAITLMLGVVGYFGYIAAPSLRIIRISLGFVGILLLIFGVLSKSNLTIKNYLSSITDKKQLSSINVTKVLTILSTLVLTSIFLISFFDANYGGDAFMYHIPFAARIWDIIPPEQFTFEKNIEHRFLGFPLLANWLQGFFWNTFQRPEATNLLCYFSLLTFIAYLKFYVKIPFYLASLSLLAIPMVHMHAARSYIDLPGNVCISILILTSYFLYINKVQFNKQTAIIIFVSAAMAANMKFQLIPVVFLILCFVLPKIILQSWQAYRHEKDKLVKISKTLFVCFLASLIIFITPIKNIITYANPFYPVKVEIAGIVLNHNEAPPDFMHENLRKLPPHLRWGRSLLEIDAFDSRRPWPWTLGMDFISWDEERFGLGGYFGGYVIFNLLLFIYLCWQNFDLESRVAAIIMGLMTLFTPLLPQAYELRYYMYWMMVFVSLNCYLTCRLAKQKPSQKLINPRNLALVATVFMVIFITKTRYFFTIPEFSSFDKQVQRTDIIDQDILKSIKDGEEVCIVGKAPHPFLYTSYFHPPYEYSVKAEFDVPEFVEEGCKGRRILR</sequence>
<evidence type="ECO:0000313" key="3">
    <source>
        <dbReference type="Proteomes" id="UP000003781"/>
    </source>
</evidence>
<accession>A3IQM8</accession>
<feature type="transmembrane region" description="Helical" evidence="1">
    <location>
        <begin position="6"/>
        <end position="22"/>
    </location>
</feature>
<feature type="transmembrane region" description="Helical" evidence="1">
    <location>
        <begin position="42"/>
        <end position="66"/>
    </location>
</feature>
<dbReference type="OrthoDB" id="417017at2"/>
<keyword evidence="1" id="KW-1133">Transmembrane helix</keyword>
<feature type="transmembrane region" description="Helical" evidence="1">
    <location>
        <begin position="450"/>
        <end position="469"/>
    </location>
</feature>
<protein>
    <recommendedName>
        <fullName evidence="4">Glycosyltransferase RgtA/B/C/D-like domain-containing protein</fullName>
    </recommendedName>
</protein>
<comment type="caution">
    <text evidence="2">The sequence shown here is derived from an EMBL/GenBank/DDBJ whole genome shotgun (WGS) entry which is preliminary data.</text>
</comment>
<keyword evidence="3" id="KW-1185">Reference proteome</keyword>
<feature type="transmembrane region" description="Helical" evidence="1">
    <location>
        <begin position="112"/>
        <end position="136"/>
    </location>
</feature>
<dbReference type="eggNOG" id="ENOG502Z7IV">
    <property type="taxonomic scope" value="Bacteria"/>
</dbReference>
<keyword evidence="1" id="KW-0812">Transmembrane</keyword>
<feature type="transmembrane region" description="Helical" evidence="1">
    <location>
        <begin position="290"/>
        <end position="307"/>
    </location>
</feature>
<dbReference type="RefSeq" id="WP_008275694.1">
    <property type="nucleotide sequence ID" value="NZ_AAXW01000015.1"/>
</dbReference>
<feature type="transmembrane region" description="Helical" evidence="1">
    <location>
        <begin position="421"/>
        <end position="441"/>
    </location>
</feature>
<organism evidence="2 3">
    <name type="scientific">Crocosphaera chwakensis CCY0110</name>
    <dbReference type="NCBI Taxonomy" id="391612"/>
    <lineage>
        <taxon>Bacteria</taxon>
        <taxon>Bacillati</taxon>
        <taxon>Cyanobacteriota</taxon>
        <taxon>Cyanophyceae</taxon>
        <taxon>Oscillatoriophycideae</taxon>
        <taxon>Chroococcales</taxon>
        <taxon>Aphanothecaceae</taxon>
        <taxon>Crocosphaera</taxon>
        <taxon>Crocosphaera chwakensis</taxon>
    </lineage>
</organism>
<dbReference type="Proteomes" id="UP000003781">
    <property type="component" value="Unassembled WGS sequence"/>
</dbReference>
<evidence type="ECO:0008006" key="4">
    <source>
        <dbReference type="Google" id="ProtNLM"/>
    </source>
</evidence>
<gene>
    <name evidence="2" type="ORF">CY0110_11787</name>
</gene>
<name>A3IQM8_9CHRO</name>
<evidence type="ECO:0000313" key="2">
    <source>
        <dbReference type="EMBL" id="EAZ91303.1"/>
    </source>
</evidence>
<proteinExistence type="predicted"/>
<feature type="transmembrane region" description="Helical" evidence="1">
    <location>
        <begin position="475"/>
        <end position="494"/>
    </location>
</feature>
<keyword evidence="1" id="KW-0472">Membrane</keyword>
<feature type="transmembrane region" description="Helical" evidence="1">
    <location>
        <begin position="327"/>
        <end position="346"/>
    </location>
</feature>
<feature type="transmembrane region" description="Helical" evidence="1">
    <location>
        <begin position="72"/>
        <end position="91"/>
    </location>
</feature>
<feature type="transmembrane region" description="Helical" evidence="1">
    <location>
        <begin position="245"/>
        <end position="263"/>
    </location>
</feature>
<reference evidence="2 3" key="1">
    <citation type="submission" date="2007-03" db="EMBL/GenBank/DDBJ databases">
        <authorList>
            <person name="Stal L."/>
            <person name="Ferriera S."/>
            <person name="Johnson J."/>
            <person name="Kravitz S."/>
            <person name="Beeson K."/>
            <person name="Sutton G."/>
            <person name="Rogers Y.-H."/>
            <person name="Friedman R."/>
            <person name="Frazier M."/>
            <person name="Venter J.C."/>
        </authorList>
    </citation>
    <scope>NUCLEOTIDE SEQUENCE [LARGE SCALE GENOMIC DNA]</scope>
    <source>
        <strain evidence="2 3">CCY0110</strain>
    </source>
</reference>